<organism evidence="2 3">
    <name type="scientific">Oedothorax gibbosus</name>
    <dbReference type="NCBI Taxonomy" id="931172"/>
    <lineage>
        <taxon>Eukaryota</taxon>
        <taxon>Metazoa</taxon>
        <taxon>Ecdysozoa</taxon>
        <taxon>Arthropoda</taxon>
        <taxon>Chelicerata</taxon>
        <taxon>Arachnida</taxon>
        <taxon>Araneae</taxon>
        <taxon>Araneomorphae</taxon>
        <taxon>Entelegynae</taxon>
        <taxon>Araneoidea</taxon>
        <taxon>Linyphiidae</taxon>
        <taxon>Erigoninae</taxon>
        <taxon>Oedothorax</taxon>
    </lineage>
</organism>
<keyword evidence="3" id="KW-1185">Reference proteome</keyword>
<dbReference type="EMBL" id="JAFNEN010004413">
    <property type="protein sequence ID" value="KAG8171108.1"/>
    <property type="molecule type" value="Genomic_DNA"/>
</dbReference>
<feature type="non-terminal residue" evidence="2">
    <location>
        <position position="1"/>
    </location>
</feature>
<dbReference type="AlphaFoldDB" id="A0AAV6THT1"/>
<name>A0AAV6THT1_9ARAC</name>
<proteinExistence type="predicted"/>
<feature type="region of interest" description="Disordered" evidence="1">
    <location>
        <begin position="47"/>
        <end position="75"/>
    </location>
</feature>
<protein>
    <submittedName>
        <fullName evidence="2">Uncharacterized protein</fullName>
    </submittedName>
</protein>
<sequence length="192" mass="21293">RLFTLETCWGIWVRTGHENYTISLGFSRAQQSGTGTPQERGLAFTRTRPYSGRPIPGPNDSYKEKINSSPGPPSTSSEFVAYRTWSPKTLSPVSGLGNINPIPLSGRQRDKPSMCLRFGRRLASERISPIPLGSTDPCSTAVQLNPFSSFSPSRLSLEYCYYHQDLHRWRLRAGSRPALQRTPPGDPPLTAA</sequence>
<accession>A0AAV6THT1</accession>
<reference evidence="2 3" key="1">
    <citation type="journal article" date="2022" name="Nat. Ecol. Evol.">
        <title>A masculinizing supergene underlies an exaggerated male reproductive morph in a spider.</title>
        <authorList>
            <person name="Hendrickx F."/>
            <person name="De Corte Z."/>
            <person name="Sonet G."/>
            <person name="Van Belleghem S.M."/>
            <person name="Kostlbacher S."/>
            <person name="Vangestel C."/>
        </authorList>
    </citation>
    <scope>NUCLEOTIDE SEQUENCE [LARGE SCALE GENOMIC DNA]</scope>
    <source>
        <strain evidence="2">W744_W776</strain>
    </source>
</reference>
<gene>
    <name evidence="2" type="ORF">JTE90_015712</name>
</gene>
<evidence type="ECO:0000256" key="1">
    <source>
        <dbReference type="SAM" id="MobiDB-lite"/>
    </source>
</evidence>
<evidence type="ECO:0000313" key="2">
    <source>
        <dbReference type="EMBL" id="KAG8171108.1"/>
    </source>
</evidence>
<evidence type="ECO:0000313" key="3">
    <source>
        <dbReference type="Proteomes" id="UP000827092"/>
    </source>
</evidence>
<comment type="caution">
    <text evidence="2">The sequence shown here is derived from an EMBL/GenBank/DDBJ whole genome shotgun (WGS) entry which is preliminary data.</text>
</comment>
<dbReference type="Proteomes" id="UP000827092">
    <property type="component" value="Unassembled WGS sequence"/>
</dbReference>